<gene>
    <name evidence="1" type="ORF">M9H77_25451</name>
</gene>
<dbReference type="EMBL" id="CM044706">
    <property type="protein sequence ID" value="KAI5656658.1"/>
    <property type="molecule type" value="Genomic_DNA"/>
</dbReference>
<sequence>MATKEFEATHILFNGQPTPSFWFENLAGSIKDDRNPTKGISLFKVENQNDVVEVEMEEVDDVIVTWGYSFVGYVASGFPGIDAVTRMRNSWKILNKFNIHKSGWLVFRFDDEENRQRVLDGGP</sequence>
<keyword evidence="2" id="KW-1185">Reference proteome</keyword>
<reference evidence="2" key="1">
    <citation type="journal article" date="2023" name="Nat. Plants">
        <title>Single-cell RNA sequencing provides a high-resolution roadmap for understanding the multicellular compartmentation of specialized metabolism.</title>
        <authorList>
            <person name="Sun S."/>
            <person name="Shen X."/>
            <person name="Li Y."/>
            <person name="Li Y."/>
            <person name="Wang S."/>
            <person name="Li R."/>
            <person name="Zhang H."/>
            <person name="Shen G."/>
            <person name="Guo B."/>
            <person name="Wei J."/>
            <person name="Xu J."/>
            <person name="St-Pierre B."/>
            <person name="Chen S."/>
            <person name="Sun C."/>
        </authorList>
    </citation>
    <scope>NUCLEOTIDE SEQUENCE [LARGE SCALE GENOMIC DNA]</scope>
</reference>
<organism evidence="1 2">
    <name type="scientific">Catharanthus roseus</name>
    <name type="common">Madagascar periwinkle</name>
    <name type="synonym">Vinca rosea</name>
    <dbReference type="NCBI Taxonomy" id="4058"/>
    <lineage>
        <taxon>Eukaryota</taxon>
        <taxon>Viridiplantae</taxon>
        <taxon>Streptophyta</taxon>
        <taxon>Embryophyta</taxon>
        <taxon>Tracheophyta</taxon>
        <taxon>Spermatophyta</taxon>
        <taxon>Magnoliopsida</taxon>
        <taxon>eudicotyledons</taxon>
        <taxon>Gunneridae</taxon>
        <taxon>Pentapetalae</taxon>
        <taxon>asterids</taxon>
        <taxon>lamiids</taxon>
        <taxon>Gentianales</taxon>
        <taxon>Apocynaceae</taxon>
        <taxon>Rauvolfioideae</taxon>
        <taxon>Vinceae</taxon>
        <taxon>Catharanthinae</taxon>
        <taxon>Catharanthus</taxon>
    </lineage>
</organism>
<comment type="caution">
    <text evidence="1">The sequence shown here is derived from an EMBL/GenBank/DDBJ whole genome shotgun (WGS) entry which is preliminary data.</text>
</comment>
<evidence type="ECO:0000313" key="1">
    <source>
        <dbReference type="EMBL" id="KAI5656658.1"/>
    </source>
</evidence>
<dbReference type="Proteomes" id="UP001060085">
    <property type="component" value="Linkage Group LG06"/>
</dbReference>
<name>A0ACC0A9I0_CATRO</name>
<evidence type="ECO:0000313" key="2">
    <source>
        <dbReference type="Proteomes" id="UP001060085"/>
    </source>
</evidence>
<protein>
    <submittedName>
        <fullName evidence="1">Uncharacterized protein</fullName>
    </submittedName>
</protein>
<proteinExistence type="predicted"/>
<accession>A0ACC0A9I0</accession>